<evidence type="ECO:0000313" key="2">
    <source>
        <dbReference type="Proteomes" id="UP001221898"/>
    </source>
</evidence>
<dbReference type="EMBL" id="JAINUG010003222">
    <property type="protein sequence ID" value="KAJ8343161.1"/>
    <property type="molecule type" value="Genomic_DNA"/>
</dbReference>
<dbReference type="Proteomes" id="UP001221898">
    <property type="component" value="Unassembled WGS sequence"/>
</dbReference>
<reference evidence="1" key="1">
    <citation type="journal article" date="2023" name="Science">
        <title>Genome structures resolve the early diversification of teleost fishes.</title>
        <authorList>
            <person name="Parey E."/>
            <person name="Louis A."/>
            <person name="Montfort J."/>
            <person name="Bouchez O."/>
            <person name="Roques C."/>
            <person name="Iampietro C."/>
            <person name="Lluch J."/>
            <person name="Castinel A."/>
            <person name="Donnadieu C."/>
            <person name="Desvignes T."/>
            <person name="Floi Bucao C."/>
            <person name="Jouanno E."/>
            <person name="Wen M."/>
            <person name="Mejri S."/>
            <person name="Dirks R."/>
            <person name="Jansen H."/>
            <person name="Henkel C."/>
            <person name="Chen W.J."/>
            <person name="Zahm M."/>
            <person name="Cabau C."/>
            <person name="Klopp C."/>
            <person name="Thompson A.W."/>
            <person name="Robinson-Rechavi M."/>
            <person name="Braasch I."/>
            <person name="Lecointre G."/>
            <person name="Bobe J."/>
            <person name="Postlethwait J.H."/>
            <person name="Berthelot C."/>
            <person name="Roest Crollius H."/>
            <person name="Guiguen Y."/>
        </authorList>
    </citation>
    <scope>NUCLEOTIDE SEQUENCE</scope>
    <source>
        <strain evidence="1">NC1722</strain>
    </source>
</reference>
<organism evidence="1 2">
    <name type="scientific">Aldrovandia affinis</name>
    <dbReference type="NCBI Taxonomy" id="143900"/>
    <lineage>
        <taxon>Eukaryota</taxon>
        <taxon>Metazoa</taxon>
        <taxon>Chordata</taxon>
        <taxon>Craniata</taxon>
        <taxon>Vertebrata</taxon>
        <taxon>Euteleostomi</taxon>
        <taxon>Actinopterygii</taxon>
        <taxon>Neopterygii</taxon>
        <taxon>Teleostei</taxon>
        <taxon>Notacanthiformes</taxon>
        <taxon>Halosauridae</taxon>
        <taxon>Aldrovandia</taxon>
    </lineage>
</organism>
<dbReference type="AlphaFoldDB" id="A0AAD7QZR5"/>
<keyword evidence="2" id="KW-1185">Reference proteome</keyword>
<protein>
    <submittedName>
        <fullName evidence="1">Uncharacterized protein</fullName>
    </submittedName>
</protein>
<name>A0AAD7QZR5_9TELE</name>
<evidence type="ECO:0000313" key="1">
    <source>
        <dbReference type="EMBL" id="KAJ8343161.1"/>
    </source>
</evidence>
<proteinExistence type="predicted"/>
<accession>A0AAD7QZR5</accession>
<sequence>MQRLERMPYPNWKDTCGPYSNIKTNDRGLRLLEFARYNSLDAGEHTWPPQGFQTMDLAQPNGEHHNQIDYILIKKRFQSALTSEDTQLPKSRHWKRP</sequence>
<gene>
    <name evidence="1" type="ORF">AAFF_G00243480</name>
</gene>
<comment type="caution">
    <text evidence="1">The sequence shown here is derived from an EMBL/GenBank/DDBJ whole genome shotgun (WGS) entry which is preliminary data.</text>
</comment>